<comment type="caution">
    <text evidence="1">The sequence shown here is derived from an EMBL/GenBank/DDBJ whole genome shotgun (WGS) entry which is preliminary data.</text>
</comment>
<name>A0AAD6D8U1_9EURO</name>
<proteinExistence type="predicted"/>
<organism evidence="1 2">
    <name type="scientific">Penicillium hetheringtonii</name>
    <dbReference type="NCBI Taxonomy" id="911720"/>
    <lineage>
        <taxon>Eukaryota</taxon>
        <taxon>Fungi</taxon>
        <taxon>Dikarya</taxon>
        <taxon>Ascomycota</taxon>
        <taxon>Pezizomycotina</taxon>
        <taxon>Eurotiomycetes</taxon>
        <taxon>Eurotiomycetidae</taxon>
        <taxon>Eurotiales</taxon>
        <taxon>Aspergillaceae</taxon>
        <taxon>Penicillium</taxon>
    </lineage>
</organism>
<gene>
    <name evidence="1" type="ORF">N7450_010341</name>
</gene>
<dbReference type="PANTHER" id="PTHR45033">
    <property type="match status" value="1"/>
</dbReference>
<accession>A0AAD6D8U1</accession>
<dbReference type="InterPro" id="IPR052711">
    <property type="entry name" value="Zinc_ADH-like"/>
</dbReference>
<evidence type="ECO:0000313" key="1">
    <source>
        <dbReference type="EMBL" id="KAJ5567855.1"/>
    </source>
</evidence>
<dbReference type="Proteomes" id="UP001216150">
    <property type="component" value="Unassembled WGS sequence"/>
</dbReference>
<protein>
    <submittedName>
        <fullName evidence="1">Uncharacterized protein</fullName>
    </submittedName>
</protein>
<dbReference type="EMBL" id="JAQJAC010000010">
    <property type="protein sequence ID" value="KAJ5567855.1"/>
    <property type="molecule type" value="Genomic_DNA"/>
</dbReference>
<reference evidence="1 2" key="1">
    <citation type="journal article" date="2023" name="IMA Fungus">
        <title>Comparative genomic study of the Penicillium genus elucidates a diverse pangenome and 15 lateral gene transfer events.</title>
        <authorList>
            <person name="Petersen C."/>
            <person name="Sorensen T."/>
            <person name="Nielsen M.R."/>
            <person name="Sondergaard T.E."/>
            <person name="Sorensen J.L."/>
            <person name="Fitzpatrick D.A."/>
            <person name="Frisvad J.C."/>
            <person name="Nielsen K.L."/>
        </authorList>
    </citation>
    <scope>NUCLEOTIDE SEQUENCE [LARGE SCALE GENOMIC DNA]</scope>
    <source>
        <strain evidence="1 2">IBT 29057</strain>
    </source>
</reference>
<dbReference type="Gene3D" id="3.90.180.10">
    <property type="entry name" value="Medium-chain alcohol dehydrogenases, catalytic domain"/>
    <property type="match status" value="1"/>
</dbReference>
<dbReference type="AlphaFoldDB" id="A0AAD6D8U1"/>
<dbReference type="PANTHER" id="PTHR45033:SF2">
    <property type="entry name" value="ZINC-TYPE ALCOHOL DEHYDROGENASE-LIKE PROTEIN C1773.06C"/>
    <property type="match status" value="1"/>
</dbReference>
<keyword evidence="2" id="KW-1185">Reference proteome</keyword>
<evidence type="ECO:0000313" key="2">
    <source>
        <dbReference type="Proteomes" id="UP001216150"/>
    </source>
</evidence>
<sequence>MPQVYEGVISVIGFPGGVKAEDQPSVMDTLSNICTVRGVYVDSKALMRDMNRAIEANDIHPVVDETVFRIDQARQAYEYMWAQAFWKVDDQGQLRNDMFLQYGESLDGQVTLPCRKGFPD</sequence>
<dbReference type="Gene3D" id="3.40.50.720">
    <property type="entry name" value="NAD(P)-binding Rossmann-like Domain"/>
    <property type="match status" value="1"/>
</dbReference>